<feature type="compositionally biased region" description="Basic and acidic residues" evidence="1">
    <location>
        <begin position="1"/>
        <end position="11"/>
    </location>
</feature>
<keyword evidence="3" id="KW-1185">Reference proteome</keyword>
<proteinExistence type="predicted"/>
<evidence type="ECO:0000313" key="2">
    <source>
        <dbReference type="EMBL" id="CAE8588738.1"/>
    </source>
</evidence>
<feature type="non-terminal residue" evidence="2">
    <location>
        <position position="1"/>
    </location>
</feature>
<evidence type="ECO:0000256" key="1">
    <source>
        <dbReference type="SAM" id="MobiDB-lite"/>
    </source>
</evidence>
<feature type="region of interest" description="Disordered" evidence="1">
    <location>
        <begin position="1"/>
        <end position="48"/>
    </location>
</feature>
<organism evidence="2 3">
    <name type="scientific">Polarella glacialis</name>
    <name type="common">Dinoflagellate</name>
    <dbReference type="NCBI Taxonomy" id="89957"/>
    <lineage>
        <taxon>Eukaryota</taxon>
        <taxon>Sar</taxon>
        <taxon>Alveolata</taxon>
        <taxon>Dinophyceae</taxon>
        <taxon>Suessiales</taxon>
        <taxon>Suessiaceae</taxon>
        <taxon>Polarella</taxon>
    </lineage>
</organism>
<dbReference type="EMBL" id="CAJNNV010003286">
    <property type="protein sequence ID" value="CAE8588738.1"/>
    <property type="molecule type" value="Genomic_DNA"/>
</dbReference>
<comment type="caution">
    <text evidence="2">The sequence shown here is derived from an EMBL/GenBank/DDBJ whole genome shotgun (WGS) entry which is preliminary data.</text>
</comment>
<sequence length="242" mass="27326">EREMDQDEQNRHAQLARVAKAHKDQIKRERKAVKAAKKSGKEEDGRSGKVKNILRGISEAERIAHKSLFDFFDVDKDKTWGSIEFAQRMTDIGLDTSVEAASNILYFAGVRDIDKITYDDFVELLPKMKAFRIVLEKDCMRYFHQKDPYGYNSISTEDLREILHDMAGPDGISHEQVDGMIKKADKENAGHMTFDAVVRALFGTRPLIQYKPPPGKGIIQTIMESFGGFCSSSSGSKPPPRV</sequence>
<dbReference type="OrthoDB" id="421595at2759"/>
<dbReference type="InterPro" id="IPR011992">
    <property type="entry name" value="EF-hand-dom_pair"/>
</dbReference>
<dbReference type="Proteomes" id="UP000654075">
    <property type="component" value="Unassembled WGS sequence"/>
</dbReference>
<name>A0A813DR81_POLGL</name>
<protein>
    <recommendedName>
        <fullName evidence="4">Calmodulin</fullName>
    </recommendedName>
</protein>
<evidence type="ECO:0000313" key="3">
    <source>
        <dbReference type="Proteomes" id="UP000654075"/>
    </source>
</evidence>
<dbReference type="AlphaFoldDB" id="A0A813DR81"/>
<feature type="compositionally biased region" description="Basic residues" evidence="1">
    <location>
        <begin position="28"/>
        <end position="38"/>
    </location>
</feature>
<accession>A0A813DR81</accession>
<reference evidence="2" key="1">
    <citation type="submission" date="2021-02" db="EMBL/GenBank/DDBJ databases">
        <authorList>
            <person name="Dougan E. K."/>
            <person name="Rhodes N."/>
            <person name="Thang M."/>
            <person name="Chan C."/>
        </authorList>
    </citation>
    <scope>NUCLEOTIDE SEQUENCE</scope>
</reference>
<dbReference type="Gene3D" id="1.10.238.10">
    <property type="entry name" value="EF-hand"/>
    <property type="match status" value="1"/>
</dbReference>
<dbReference type="SUPFAM" id="SSF47473">
    <property type="entry name" value="EF-hand"/>
    <property type="match status" value="1"/>
</dbReference>
<evidence type="ECO:0008006" key="4">
    <source>
        <dbReference type="Google" id="ProtNLM"/>
    </source>
</evidence>
<gene>
    <name evidence="2" type="ORF">PGLA1383_LOCUS7525</name>
</gene>